<evidence type="ECO:0000313" key="1">
    <source>
        <dbReference type="EMBL" id="AKQ75802.1"/>
    </source>
</evidence>
<accession>A0A0K0PVD9</accession>
<name>A0A0K0PVD9_9CAUD</name>
<dbReference type="InterPro" id="IPR024072">
    <property type="entry name" value="DHFR-like_dom_sf"/>
</dbReference>
<gene>
    <name evidence="1" type="ORF">RDJLphi2_gp12</name>
</gene>
<reference evidence="2" key="1">
    <citation type="submission" date="2015-07" db="EMBL/GenBank/DDBJ databases">
        <title>Complete genome sequence of Roseophage RDJL phage 2, a siphovirus infects Roseobacter denitrificans OCh114.</title>
        <authorList>
            <person name="Liang Y."/>
            <person name="Zhang Y."/>
            <person name="Zhou C."/>
            <person name="Chen Z."/>
            <person name="Yang S."/>
        </authorList>
    </citation>
    <scope>NUCLEOTIDE SEQUENCE [LARGE SCALE GENOMIC DNA]</scope>
</reference>
<dbReference type="EMBL" id="KT266805">
    <property type="protein sequence ID" value="AKQ75802.1"/>
    <property type="molecule type" value="Genomic_DNA"/>
</dbReference>
<organism evidence="1 2">
    <name type="scientific">Roseobacter phage RDJL Phi 2</name>
    <dbReference type="NCBI Taxonomy" id="1682380"/>
    <lineage>
        <taxon>Viruses</taxon>
        <taxon>Duplodnaviria</taxon>
        <taxon>Heunggongvirae</taxon>
        <taxon>Uroviricota</taxon>
        <taxon>Caudoviricetes</taxon>
        <taxon>Xiamenvirus</taxon>
        <taxon>Xiamenvirus RDJL2</taxon>
    </lineage>
</organism>
<evidence type="ECO:0000313" key="2">
    <source>
        <dbReference type="Proteomes" id="UP000223793"/>
    </source>
</evidence>
<protein>
    <submittedName>
        <fullName evidence="1">Dihydrofolate reductase</fullName>
    </submittedName>
</protein>
<proteinExistence type="predicted"/>
<dbReference type="SUPFAM" id="SSF53597">
    <property type="entry name" value="Dihydrofolate reductase-like"/>
    <property type="match status" value="1"/>
</dbReference>
<keyword evidence="2" id="KW-1185">Reference proteome</keyword>
<dbReference type="OrthoDB" id="31362at10239"/>
<dbReference type="Gene3D" id="3.40.430.10">
    <property type="entry name" value="Dihydrofolate Reductase, subunit A"/>
    <property type="match status" value="1"/>
</dbReference>
<sequence>MRLILGVSADGYLAREKNDRMDWLGPTDKQVFRILTGVGSVCGVSAKSAALMPKTLPGRQMQIISRSGDDCMTLVEFANRHQDGWLLGGPTLAMAALEMDLLAEVHICRSSRYAYPDCMRAGVIGDCVTRYLKANQRFPGAKSWWHLGLETPIGDLKVERWKRWKSYEQQGPRE</sequence>
<dbReference type="Proteomes" id="UP000223793">
    <property type="component" value="Segment"/>
</dbReference>